<keyword evidence="3" id="KW-1133">Transmembrane helix</keyword>
<dbReference type="Gene3D" id="3.30.1120.10">
    <property type="match status" value="1"/>
</dbReference>
<protein>
    <submittedName>
        <fullName evidence="5">Arylsulfatase D</fullName>
    </submittedName>
</protein>
<comment type="caution">
    <text evidence="5">The sequence shown here is derived from an EMBL/GenBank/DDBJ whole genome shotgun (WGS) entry which is preliminary data.</text>
</comment>
<feature type="domain" description="Sulfatase N-terminal" evidence="4">
    <location>
        <begin position="121"/>
        <end position="279"/>
    </location>
</feature>
<feature type="transmembrane region" description="Helical" evidence="3">
    <location>
        <begin position="46"/>
        <end position="66"/>
    </location>
</feature>
<evidence type="ECO:0000313" key="6">
    <source>
        <dbReference type="Proteomes" id="UP000324222"/>
    </source>
</evidence>
<comment type="similarity">
    <text evidence="2">Belongs to the sulfatase family.</text>
</comment>
<organism evidence="5 6">
    <name type="scientific">Portunus trituberculatus</name>
    <name type="common">Swimming crab</name>
    <name type="synonym">Neptunus trituberculatus</name>
    <dbReference type="NCBI Taxonomy" id="210409"/>
    <lineage>
        <taxon>Eukaryota</taxon>
        <taxon>Metazoa</taxon>
        <taxon>Ecdysozoa</taxon>
        <taxon>Arthropoda</taxon>
        <taxon>Crustacea</taxon>
        <taxon>Multicrustacea</taxon>
        <taxon>Malacostraca</taxon>
        <taxon>Eumalacostraca</taxon>
        <taxon>Eucarida</taxon>
        <taxon>Decapoda</taxon>
        <taxon>Pleocyemata</taxon>
        <taxon>Brachyura</taxon>
        <taxon>Eubrachyura</taxon>
        <taxon>Portunoidea</taxon>
        <taxon>Portunidae</taxon>
        <taxon>Portuninae</taxon>
        <taxon>Portunus</taxon>
    </lineage>
</organism>
<accession>A0A5B7CQR9</accession>
<dbReference type="AlphaFoldDB" id="A0A5B7CQR9"/>
<dbReference type="Pfam" id="PF14707">
    <property type="entry name" value="Sulfatase_C"/>
    <property type="match status" value="1"/>
</dbReference>
<dbReference type="OrthoDB" id="103349at2759"/>
<dbReference type="InterPro" id="IPR000917">
    <property type="entry name" value="Sulfatase_N"/>
</dbReference>
<keyword evidence="6" id="KW-1185">Reference proteome</keyword>
<dbReference type="InterPro" id="IPR017850">
    <property type="entry name" value="Alkaline_phosphatase_core_sf"/>
</dbReference>
<dbReference type="GO" id="GO:0004065">
    <property type="term" value="F:arylsulfatase activity"/>
    <property type="evidence" value="ECO:0007669"/>
    <property type="project" value="TreeGrafter"/>
</dbReference>
<dbReference type="PANTHER" id="PTHR42693">
    <property type="entry name" value="ARYLSULFATASE FAMILY MEMBER"/>
    <property type="match status" value="1"/>
</dbReference>
<name>A0A5B7CQR9_PORTR</name>
<gene>
    <name evidence="5" type="primary">ARSD</name>
    <name evidence="5" type="ORF">E2C01_002451</name>
</gene>
<evidence type="ECO:0000313" key="5">
    <source>
        <dbReference type="EMBL" id="MPC09833.1"/>
    </source>
</evidence>
<evidence type="ECO:0000259" key="4">
    <source>
        <dbReference type="Pfam" id="PF00884"/>
    </source>
</evidence>
<dbReference type="Gene3D" id="3.40.720.10">
    <property type="entry name" value="Alkaline Phosphatase, subunit A"/>
    <property type="match status" value="1"/>
</dbReference>
<keyword evidence="3" id="KW-0812">Transmembrane</keyword>
<sequence>MNCSLWGRECLGPLRHGFHSFFGLPMSLFQEFTDPYPFWTLPANTAVTRGLVVAGLVSVVSMVMAWRKGVVSARWGMSFLFLVVFAAWFCVTHLPVSPWTQNHANSVLMRDGEVVEAPINLEEFSQRLVNESRRFITEHANSKYPFFLFHSFGHVHTPMFTAPHMAGRSKHGRYGDNVEEMDEGVGNLLDTLTQLGLENNTIIYFASDHGGHLEVTDDDGQRIGGHNGRFKGGKRQRGSEGGIRVPGIFRWSGHLPCGVTQHSPTSMMDVLPTLLSLAGLPPLHTLVSRASHKELDGTDISEVLHGGDAVEDQAGRVFLHHCDSSIHACGWGRSTICSCSGYGLVTDLSSRPELYDLSKDPYEDKQPISPASEEYKVVVKQMMEYVEQWKARVKYPPSQLSTLANLFWRPWYQPVCHNC</sequence>
<dbReference type="Pfam" id="PF00884">
    <property type="entry name" value="Sulfatase"/>
    <property type="match status" value="1"/>
</dbReference>
<evidence type="ECO:0000256" key="2">
    <source>
        <dbReference type="ARBA" id="ARBA00008779"/>
    </source>
</evidence>
<dbReference type="PANTHER" id="PTHR42693:SF49">
    <property type="entry name" value="SULFATASE N-TERMINAL DOMAIN-CONTAINING PROTEIN"/>
    <property type="match status" value="1"/>
</dbReference>
<dbReference type="EMBL" id="VSRR010000088">
    <property type="protein sequence ID" value="MPC09833.1"/>
    <property type="molecule type" value="Genomic_DNA"/>
</dbReference>
<feature type="transmembrane region" description="Helical" evidence="3">
    <location>
        <begin position="78"/>
        <end position="96"/>
    </location>
</feature>
<evidence type="ECO:0000256" key="3">
    <source>
        <dbReference type="SAM" id="Phobius"/>
    </source>
</evidence>
<dbReference type="SUPFAM" id="SSF53649">
    <property type="entry name" value="Alkaline phosphatase-like"/>
    <property type="match status" value="1"/>
</dbReference>
<keyword evidence="3" id="KW-0472">Membrane</keyword>
<comment type="cofactor">
    <cofactor evidence="1">
        <name>Ca(2+)</name>
        <dbReference type="ChEBI" id="CHEBI:29108"/>
    </cofactor>
</comment>
<dbReference type="InterPro" id="IPR050738">
    <property type="entry name" value="Sulfatase"/>
</dbReference>
<evidence type="ECO:0000256" key="1">
    <source>
        <dbReference type="ARBA" id="ARBA00001913"/>
    </source>
</evidence>
<reference evidence="5 6" key="1">
    <citation type="submission" date="2019-05" db="EMBL/GenBank/DDBJ databases">
        <title>Another draft genome of Portunus trituberculatus and its Hox gene families provides insights of decapod evolution.</title>
        <authorList>
            <person name="Jeong J.-H."/>
            <person name="Song I."/>
            <person name="Kim S."/>
            <person name="Choi T."/>
            <person name="Kim D."/>
            <person name="Ryu S."/>
            <person name="Kim W."/>
        </authorList>
    </citation>
    <scope>NUCLEOTIDE SEQUENCE [LARGE SCALE GENOMIC DNA]</scope>
    <source>
        <tissue evidence="5">Muscle</tissue>
    </source>
</reference>
<proteinExistence type="inferred from homology"/>
<dbReference type="Proteomes" id="UP000324222">
    <property type="component" value="Unassembled WGS sequence"/>
</dbReference>